<feature type="non-terminal residue" evidence="1">
    <location>
        <position position="246"/>
    </location>
</feature>
<accession>X0X2L0</accession>
<comment type="caution">
    <text evidence="1">The sequence shown here is derived from an EMBL/GenBank/DDBJ whole genome shotgun (WGS) entry which is preliminary data.</text>
</comment>
<protein>
    <submittedName>
        <fullName evidence="1">Uncharacterized protein</fullName>
    </submittedName>
</protein>
<dbReference type="AlphaFoldDB" id="X0X2L0"/>
<gene>
    <name evidence="1" type="ORF">S01H1_69929</name>
</gene>
<reference evidence="1" key="1">
    <citation type="journal article" date="2014" name="Front. Microbiol.">
        <title>High frequency of phylogenetically diverse reductive dehalogenase-homologous genes in deep subseafloor sedimentary metagenomes.</title>
        <authorList>
            <person name="Kawai M."/>
            <person name="Futagami T."/>
            <person name="Toyoda A."/>
            <person name="Takaki Y."/>
            <person name="Nishi S."/>
            <person name="Hori S."/>
            <person name="Arai W."/>
            <person name="Tsubouchi T."/>
            <person name="Morono Y."/>
            <person name="Uchiyama I."/>
            <person name="Ito T."/>
            <person name="Fujiyama A."/>
            <person name="Inagaki F."/>
            <person name="Takami H."/>
        </authorList>
    </citation>
    <scope>NUCLEOTIDE SEQUENCE</scope>
    <source>
        <strain evidence="1">Expedition CK06-06</strain>
    </source>
</reference>
<sequence>YQVNITEPIIEEVEELQQLKAEINKPVTWIKSSKDKTISIPEYAFNLSINKIINNKKQTIEKSKIKIEHNEDNETEVIIDETADSYEIVYETYAPVTKETELGAYRKQIIVSSEIHYTDVLTYTTIPEVTNDKNRISLYHLSDNERTITEFEAFDTDNNSLIDKIQWIVPHLSNQTYELIIEISKAEHLDENRSFISDIYNEVKTLDDVWSEPIYQNEYVRVTFNRELDSSRDITIYPRMVGGNPR</sequence>
<dbReference type="EMBL" id="BARS01046456">
    <property type="protein sequence ID" value="GAG29657.1"/>
    <property type="molecule type" value="Genomic_DNA"/>
</dbReference>
<evidence type="ECO:0000313" key="1">
    <source>
        <dbReference type="EMBL" id="GAG29657.1"/>
    </source>
</evidence>
<feature type="non-terminal residue" evidence="1">
    <location>
        <position position="1"/>
    </location>
</feature>
<proteinExistence type="predicted"/>
<organism evidence="1">
    <name type="scientific">marine sediment metagenome</name>
    <dbReference type="NCBI Taxonomy" id="412755"/>
    <lineage>
        <taxon>unclassified sequences</taxon>
        <taxon>metagenomes</taxon>
        <taxon>ecological metagenomes</taxon>
    </lineage>
</organism>
<name>X0X2L0_9ZZZZ</name>